<dbReference type="RefSeq" id="WP_262952435.1">
    <property type="nucleotide sequence ID" value="NZ_JAOSLA010000039.1"/>
</dbReference>
<evidence type="ECO:0000313" key="2">
    <source>
        <dbReference type="Proteomes" id="UP001139994"/>
    </source>
</evidence>
<sequence length="101" mass="11279">MAPPRGEELTSFDLLGLRVSASINSAAAQLSRMVLIHRLETDTDQDWNALKDLLAETDGLRMSLCDEGSMLLQWDMQTEEDRAIEEAVELRVVCQRQGAVC</sequence>
<protein>
    <submittedName>
        <fullName evidence="1">DUF1654 domain-containing protein</fullName>
    </submittedName>
</protein>
<dbReference type="EMBL" id="JAOSLA010000039">
    <property type="protein sequence ID" value="MCU7240382.1"/>
    <property type="molecule type" value="Genomic_DNA"/>
</dbReference>
<dbReference type="InterPro" id="IPR012449">
    <property type="entry name" value="Phage_F116_Orf28"/>
</dbReference>
<organism evidence="1 2">
    <name type="scientific">Pseudomonas peradeniyensis</name>
    <dbReference type="NCBI Taxonomy" id="2745488"/>
    <lineage>
        <taxon>Bacteria</taxon>
        <taxon>Pseudomonadati</taxon>
        <taxon>Pseudomonadota</taxon>
        <taxon>Gammaproteobacteria</taxon>
        <taxon>Pseudomonadales</taxon>
        <taxon>Pseudomonadaceae</taxon>
        <taxon>Pseudomonas</taxon>
    </lineage>
</organism>
<reference evidence="1" key="2">
    <citation type="submission" date="2022-09" db="EMBL/GenBank/DDBJ databases">
        <authorList>
            <person name="Cesa-Luna C."/>
            <person name="Girard L."/>
            <person name="Lood C."/>
            <person name="Hofte M."/>
            <person name="De Mot R."/>
        </authorList>
    </citation>
    <scope>NUCLEOTIDE SEQUENCE</scope>
    <source>
        <strain evidence="1">COR51</strain>
    </source>
</reference>
<comment type="caution">
    <text evidence="1">The sequence shown here is derived from an EMBL/GenBank/DDBJ whole genome shotgun (WGS) entry which is preliminary data.</text>
</comment>
<dbReference type="Pfam" id="PF07867">
    <property type="entry name" value="DUF1654"/>
    <property type="match status" value="1"/>
</dbReference>
<gene>
    <name evidence="1" type="ORF">OC929_20220</name>
</gene>
<evidence type="ECO:0000313" key="1">
    <source>
        <dbReference type="EMBL" id="MCU7240382.1"/>
    </source>
</evidence>
<reference evidence="1" key="1">
    <citation type="journal article" date="2022" name="Microbiol. Spectr.">
        <title>An Nuclear Magnetic Resonance Fingerprint Matching Approach for the Identification and Structural Re-Evaluation of Pseudomonas Lipopeptides.</title>
        <authorList>
            <person name="De Roo V."/>
            <person name="Verleysen Y."/>
            <person name="Kovacs B."/>
            <person name="De Vleeschouwer M."/>
            <person name="Muangkaew P."/>
            <person name="Girard L."/>
            <person name="Hofte M."/>
            <person name="De Mot R."/>
            <person name="Madder A."/>
            <person name="Geudens N."/>
            <person name="Martins J.C."/>
        </authorList>
    </citation>
    <scope>NUCLEOTIDE SEQUENCE</scope>
    <source>
        <strain evidence="1">COR51</strain>
    </source>
</reference>
<reference evidence="1" key="3">
    <citation type="journal article" date="2023" name="mSystems">
        <title>Charting the Lipopeptidome of Nonpathogenic Pseudomonas.</title>
        <authorList>
            <person name="Cesa-Luna C."/>
            <person name="Geudens N."/>
            <person name="Girard L."/>
            <person name="De Roo V."/>
            <person name="Maklad H.R."/>
            <person name="Martins J.C."/>
            <person name="Hofte M."/>
            <person name="De Mot R."/>
        </authorList>
    </citation>
    <scope>NUCLEOTIDE SEQUENCE</scope>
    <source>
        <strain evidence="1">COR51</strain>
    </source>
</reference>
<accession>A0ABT2VFS7</accession>
<name>A0ABT2VFS7_9PSED</name>
<dbReference type="Proteomes" id="UP001139994">
    <property type="component" value="Unassembled WGS sequence"/>
</dbReference>
<proteinExistence type="predicted"/>
<keyword evidence="2" id="KW-1185">Reference proteome</keyword>